<dbReference type="InterPro" id="IPR006286">
    <property type="entry name" value="C56_PfpI-like"/>
</dbReference>
<feature type="domain" description="DJ-1/PfpI" evidence="2">
    <location>
        <begin position="4"/>
        <end position="167"/>
    </location>
</feature>
<evidence type="ECO:0000313" key="3">
    <source>
        <dbReference type="EMBL" id="BAP84810.1"/>
    </source>
</evidence>
<dbReference type="Proteomes" id="UP000031620">
    <property type="component" value="Chromosome"/>
</dbReference>
<dbReference type="GO" id="GO:0008233">
    <property type="term" value="F:peptidase activity"/>
    <property type="evidence" value="ECO:0007669"/>
    <property type="project" value="UniProtKB-KW"/>
</dbReference>
<dbReference type="Pfam" id="PF01965">
    <property type="entry name" value="DJ-1_PfpI"/>
    <property type="match status" value="1"/>
</dbReference>
<sequence>MATKKIAVIVTDGVEDVELTQPRQALVEAGYQPILIGTEAGQIIHGKKGTEFNIDQSIADVNMSDFQALFIPGGYSPDHLRADQRFVDFTSEFMEKRRPIFAICHGPQLFITAGIAHGKKMTAYKTVQKDLEYAGAKVSDQAVVEDGPLITSRNPGDISEFNEAIVKYLKTIPAT</sequence>
<dbReference type="AlphaFoldDB" id="A0A0A1GS34"/>
<dbReference type="GO" id="GO:0006508">
    <property type="term" value="P:proteolysis"/>
    <property type="evidence" value="ECO:0007669"/>
    <property type="project" value="UniProtKB-KW"/>
</dbReference>
<evidence type="ECO:0000256" key="1">
    <source>
        <dbReference type="ARBA" id="ARBA00008542"/>
    </source>
</evidence>
<dbReference type="KEGG" id="lho:LOOC260_102320"/>
<name>A0A0A1GS34_9LACO</name>
<dbReference type="STRING" id="1291742.LOOC260_102320"/>
<dbReference type="InterPro" id="IPR002818">
    <property type="entry name" value="DJ-1/PfpI"/>
</dbReference>
<accession>A0A0A1GS34</accession>
<keyword evidence="3" id="KW-0645">Protease</keyword>
<dbReference type="PANTHER" id="PTHR42733">
    <property type="entry name" value="DJ-1 PROTEIN"/>
    <property type="match status" value="1"/>
</dbReference>
<evidence type="ECO:0000259" key="2">
    <source>
        <dbReference type="Pfam" id="PF01965"/>
    </source>
</evidence>
<dbReference type="PROSITE" id="PS51276">
    <property type="entry name" value="PEPTIDASE_C56_PFPI"/>
    <property type="match status" value="1"/>
</dbReference>
<dbReference type="SUPFAM" id="SSF52317">
    <property type="entry name" value="Class I glutamine amidotransferase-like"/>
    <property type="match status" value="1"/>
</dbReference>
<dbReference type="InterPro" id="IPR029062">
    <property type="entry name" value="Class_I_gatase-like"/>
</dbReference>
<dbReference type="RefSeq" id="WP_041092307.1">
    <property type="nucleotide sequence ID" value="NZ_AP014680.1"/>
</dbReference>
<dbReference type="NCBIfam" id="TIGR01382">
    <property type="entry name" value="PfpI"/>
    <property type="match status" value="1"/>
</dbReference>
<dbReference type="CDD" id="cd03134">
    <property type="entry name" value="GATase1_PfpI_like"/>
    <property type="match status" value="1"/>
</dbReference>
<protein>
    <submittedName>
        <fullName evidence="3">PfpI family intracellular protease</fullName>
    </submittedName>
</protein>
<proteinExistence type="inferred from homology"/>
<reference evidence="3 4" key="1">
    <citation type="submission" date="2014-11" db="EMBL/GenBank/DDBJ databases">
        <title>Complete genome sequence and analysis of Lactobacillus hokkaidonensis LOOC260T.</title>
        <authorList>
            <person name="Tanizawa Y."/>
            <person name="Tohno M."/>
            <person name="Kaminuma E."/>
            <person name="Nakamura Y."/>
            <person name="Arita M."/>
        </authorList>
    </citation>
    <scope>NUCLEOTIDE SEQUENCE [LARGE SCALE GENOMIC DNA]</scope>
    <source>
        <strain evidence="3 4">LOOC260</strain>
    </source>
</reference>
<dbReference type="EMBL" id="AP014680">
    <property type="protein sequence ID" value="BAP84810.1"/>
    <property type="molecule type" value="Genomic_DNA"/>
</dbReference>
<dbReference type="HOGENOM" id="CLU_000445_44_4_9"/>
<keyword evidence="3" id="KW-0378">Hydrolase</keyword>
<comment type="similarity">
    <text evidence="1">Belongs to the peptidase C56 family.</text>
</comment>
<evidence type="ECO:0000313" key="4">
    <source>
        <dbReference type="Proteomes" id="UP000031620"/>
    </source>
</evidence>
<gene>
    <name evidence="3" type="ORF">LOOC260_102320</name>
</gene>
<dbReference type="PANTHER" id="PTHR42733:SF2">
    <property type="entry name" value="DJ-1_THIJ_PFPI FAMILY PROTEIN"/>
    <property type="match status" value="1"/>
</dbReference>
<organism evidence="3 4">
    <name type="scientific">Paucilactobacillus hokkaidonensis JCM 18461</name>
    <dbReference type="NCBI Taxonomy" id="1291742"/>
    <lineage>
        <taxon>Bacteria</taxon>
        <taxon>Bacillati</taxon>
        <taxon>Bacillota</taxon>
        <taxon>Bacilli</taxon>
        <taxon>Lactobacillales</taxon>
        <taxon>Lactobacillaceae</taxon>
        <taxon>Paucilactobacillus</taxon>
    </lineage>
</organism>
<dbReference type="Gene3D" id="3.40.50.880">
    <property type="match status" value="1"/>
</dbReference>